<proteinExistence type="predicted"/>
<dbReference type="EMBL" id="GBXM01058909">
    <property type="protein sequence ID" value="JAH49668.1"/>
    <property type="molecule type" value="Transcribed_RNA"/>
</dbReference>
<evidence type="ECO:0000313" key="1">
    <source>
        <dbReference type="EMBL" id="JAH49668.1"/>
    </source>
</evidence>
<dbReference type="EMBL" id="GBXM01050368">
    <property type="protein sequence ID" value="JAH58209.1"/>
    <property type="molecule type" value="Transcribed_RNA"/>
</dbReference>
<protein>
    <submittedName>
        <fullName evidence="1">Uncharacterized protein</fullName>
    </submittedName>
</protein>
<sequence length="27" mass="2859">MVNKALPLRLNTILTGTCSVTSKLALT</sequence>
<accession>A0A0E9TAC7</accession>
<name>A0A0E9TAC7_ANGAN</name>
<reference evidence="1" key="1">
    <citation type="submission" date="2014-11" db="EMBL/GenBank/DDBJ databases">
        <authorList>
            <person name="Amaro Gonzalez C."/>
        </authorList>
    </citation>
    <scope>NUCLEOTIDE SEQUENCE</scope>
</reference>
<dbReference type="AlphaFoldDB" id="A0A0E9TAC7"/>
<organism evidence="1">
    <name type="scientific">Anguilla anguilla</name>
    <name type="common">European freshwater eel</name>
    <name type="synonym">Muraena anguilla</name>
    <dbReference type="NCBI Taxonomy" id="7936"/>
    <lineage>
        <taxon>Eukaryota</taxon>
        <taxon>Metazoa</taxon>
        <taxon>Chordata</taxon>
        <taxon>Craniata</taxon>
        <taxon>Vertebrata</taxon>
        <taxon>Euteleostomi</taxon>
        <taxon>Actinopterygii</taxon>
        <taxon>Neopterygii</taxon>
        <taxon>Teleostei</taxon>
        <taxon>Anguilliformes</taxon>
        <taxon>Anguillidae</taxon>
        <taxon>Anguilla</taxon>
    </lineage>
</organism>
<reference evidence="1" key="2">
    <citation type="journal article" date="2015" name="Fish Shellfish Immunol.">
        <title>Early steps in the European eel (Anguilla anguilla)-Vibrio vulnificus interaction in the gills: Role of the RtxA13 toxin.</title>
        <authorList>
            <person name="Callol A."/>
            <person name="Pajuelo D."/>
            <person name="Ebbesson L."/>
            <person name="Teles M."/>
            <person name="MacKenzie S."/>
            <person name="Amaro C."/>
        </authorList>
    </citation>
    <scope>NUCLEOTIDE SEQUENCE</scope>
</reference>